<keyword evidence="2" id="KW-0472">Membrane</keyword>
<sequence length="698" mass="76144">MRRGLIRALQEGLREQHASTRRSAGPATIDTLTIASHDNDVNYVCLHPGPRCSQLPSLCSYLVFHQYGPSGSMTAAGKHVKQVPRWHEAFYHDTPYRFCGLYSIGHWAAYGPHCYIRDCCICFLYRDHTDKYQCDGHTIIPASKPSLSHYAGFAAYSRGKWHRYVFLAACSIASSPHSKAARKRDDMKIRRRGGLEAGHVAPSPSLFLHPVQDMAIIERTTPSSAAVSPSASSTSTGGSPHVAMSTITGLILGVMCLFILVLSYQLIPCLHRKKPLPTNRPTRIPLAPPPEPERPVVRAIRGAFTKLRTFLIRPFSSRPPPGGSEVQKPNSPHSLNVNSQTKPDRHHIREKFANQLRLNLHLPPAADVLAPRSPGPRTPRDKKRYAILDDSAYVDLDEGHFVQMEKPQSARLSPWSPSEQDYPYSCSPTPSRKVVFDYGSNTPPPPFSPPPAYVAGTPMRAGFSTTPTGTPTRAAFGALSVGTPTRTGFSPPSVGTPTHSEFGAKPAGSPTQDRLSTSAARTPTQDRFSASTVRSPTRGLRPLLLRNALSLSPGGRQPTEDPFADNRSSSPSSMLSIDPFATKSPLSSPRSPSFTAHQDNPFADRQHTFAAHQDAADPFVDRSPSALIEEDPDAATISLSDVVVMRGQLFAAEPRRPRSAARHAPVDAFIIADDTDTLDSMRSSVSSTWSALTLEEPM</sequence>
<feature type="transmembrane region" description="Helical" evidence="2">
    <location>
        <begin position="242"/>
        <end position="267"/>
    </location>
</feature>
<evidence type="ECO:0000256" key="2">
    <source>
        <dbReference type="SAM" id="Phobius"/>
    </source>
</evidence>
<accession>S8FFR0</accession>
<keyword evidence="2" id="KW-1133">Transmembrane helix</keyword>
<feature type="region of interest" description="Disordered" evidence="1">
    <location>
        <begin position="313"/>
        <end position="344"/>
    </location>
</feature>
<protein>
    <submittedName>
        <fullName evidence="3">Uncharacterized protein</fullName>
    </submittedName>
</protein>
<feature type="compositionally biased region" description="Polar residues" evidence="1">
    <location>
        <begin position="482"/>
        <end position="499"/>
    </location>
</feature>
<dbReference type="EMBL" id="KE504150">
    <property type="protein sequence ID" value="EPT00266.1"/>
    <property type="molecule type" value="Genomic_DNA"/>
</dbReference>
<name>S8FFR0_FOMSC</name>
<evidence type="ECO:0000313" key="3">
    <source>
        <dbReference type="EMBL" id="EPT00266.1"/>
    </source>
</evidence>
<reference evidence="3 4" key="1">
    <citation type="journal article" date="2012" name="Science">
        <title>The Paleozoic origin of enzymatic lignin decomposition reconstructed from 31 fungal genomes.</title>
        <authorList>
            <person name="Floudas D."/>
            <person name="Binder M."/>
            <person name="Riley R."/>
            <person name="Barry K."/>
            <person name="Blanchette R.A."/>
            <person name="Henrissat B."/>
            <person name="Martinez A.T."/>
            <person name="Otillar R."/>
            <person name="Spatafora J.W."/>
            <person name="Yadav J.S."/>
            <person name="Aerts A."/>
            <person name="Benoit I."/>
            <person name="Boyd A."/>
            <person name="Carlson A."/>
            <person name="Copeland A."/>
            <person name="Coutinho P.M."/>
            <person name="de Vries R.P."/>
            <person name="Ferreira P."/>
            <person name="Findley K."/>
            <person name="Foster B."/>
            <person name="Gaskell J."/>
            <person name="Glotzer D."/>
            <person name="Gorecki P."/>
            <person name="Heitman J."/>
            <person name="Hesse C."/>
            <person name="Hori C."/>
            <person name="Igarashi K."/>
            <person name="Jurgens J.A."/>
            <person name="Kallen N."/>
            <person name="Kersten P."/>
            <person name="Kohler A."/>
            <person name="Kuees U."/>
            <person name="Kumar T.K.A."/>
            <person name="Kuo A."/>
            <person name="LaButti K."/>
            <person name="Larrondo L.F."/>
            <person name="Lindquist E."/>
            <person name="Ling A."/>
            <person name="Lombard V."/>
            <person name="Lucas S."/>
            <person name="Lundell T."/>
            <person name="Martin R."/>
            <person name="McLaughlin D.J."/>
            <person name="Morgenstern I."/>
            <person name="Morin E."/>
            <person name="Murat C."/>
            <person name="Nagy L.G."/>
            <person name="Nolan M."/>
            <person name="Ohm R.A."/>
            <person name="Patyshakuliyeva A."/>
            <person name="Rokas A."/>
            <person name="Ruiz-Duenas F.J."/>
            <person name="Sabat G."/>
            <person name="Salamov A."/>
            <person name="Samejima M."/>
            <person name="Schmutz J."/>
            <person name="Slot J.C."/>
            <person name="St John F."/>
            <person name="Stenlid J."/>
            <person name="Sun H."/>
            <person name="Sun S."/>
            <person name="Syed K."/>
            <person name="Tsang A."/>
            <person name="Wiebenga A."/>
            <person name="Young D."/>
            <person name="Pisabarro A."/>
            <person name="Eastwood D.C."/>
            <person name="Martin F."/>
            <person name="Cullen D."/>
            <person name="Grigoriev I.V."/>
            <person name="Hibbett D.S."/>
        </authorList>
    </citation>
    <scope>NUCLEOTIDE SEQUENCE</scope>
    <source>
        <strain evidence="4">FP-58527</strain>
    </source>
</reference>
<proteinExistence type="predicted"/>
<gene>
    <name evidence="3" type="ORF">FOMPIDRAFT_115021</name>
</gene>
<feature type="compositionally biased region" description="Polar residues" evidence="1">
    <location>
        <begin position="584"/>
        <end position="598"/>
    </location>
</feature>
<dbReference type="InParanoid" id="S8FFR0"/>
<keyword evidence="4" id="KW-1185">Reference proteome</keyword>
<dbReference type="Proteomes" id="UP000015241">
    <property type="component" value="Unassembled WGS sequence"/>
</dbReference>
<dbReference type="AlphaFoldDB" id="S8FFR0"/>
<keyword evidence="2" id="KW-0812">Transmembrane</keyword>
<feature type="region of interest" description="Disordered" evidence="1">
    <location>
        <begin position="481"/>
        <end position="600"/>
    </location>
</feature>
<feature type="compositionally biased region" description="Low complexity" evidence="1">
    <location>
        <begin position="540"/>
        <end position="553"/>
    </location>
</feature>
<evidence type="ECO:0000313" key="4">
    <source>
        <dbReference type="Proteomes" id="UP000015241"/>
    </source>
</evidence>
<feature type="compositionally biased region" description="Polar residues" evidence="1">
    <location>
        <begin position="509"/>
        <end position="535"/>
    </location>
</feature>
<feature type="compositionally biased region" description="Polar residues" evidence="1">
    <location>
        <begin position="327"/>
        <end position="341"/>
    </location>
</feature>
<organism evidence="3 4">
    <name type="scientific">Fomitopsis schrenkii</name>
    <name type="common">Brown rot fungus</name>
    <dbReference type="NCBI Taxonomy" id="2126942"/>
    <lineage>
        <taxon>Eukaryota</taxon>
        <taxon>Fungi</taxon>
        <taxon>Dikarya</taxon>
        <taxon>Basidiomycota</taxon>
        <taxon>Agaricomycotina</taxon>
        <taxon>Agaricomycetes</taxon>
        <taxon>Polyporales</taxon>
        <taxon>Fomitopsis</taxon>
    </lineage>
</organism>
<dbReference type="OrthoDB" id="2756215at2759"/>
<evidence type="ECO:0000256" key="1">
    <source>
        <dbReference type="SAM" id="MobiDB-lite"/>
    </source>
</evidence>
<feature type="region of interest" description="Disordered" evidence="1">
    <location>
        <begin position="363"/>
        <end position="382"/>
    </location>
</feature>
<dbReference type="HOGENOM" id="CLU_394837_0_0_1"/>